<dbReference type="Gene3D" id="2.60.200.20">
    <property type="match status" value="1"/>
</dbReference>
<proteinExistence type="inferred from homology"/>
<dbReference type="PROSITE" id="PS50011">
    <property type="entry name" value="PROTEIN_KINASE_DOM"/>
    <property type="match status" value="1"/>
</dbReference>
<dbReference type="InterPro" id="IPR000253">
    <property type="entry name" value="FHA_dom"/>
</dbReference>
<comment type="caution">
    <text evidence="10">The sequence shown here is derived from an EMBL/GenBank/DDBJ whole genome shotgun (WGS) entry which is preliminary data.</text>
</comment>
<keyword evidence="5 10" id="KW-0418">Kinase</keyword>
<evidence type="ECO:0000256" key="7">
    <source>
        <dbReference type="PROSITE-ProRule" id="PRU10141"/>
    </source>
</evidence>
<evidence type="ECO:0000259" key="8">
    <source>
        <dbReference type="PROSITE" id="PS50006"/>
    </source>
</evidence>
<dbReference type="SMART" id="SM00220">
    <property type="entry name" value="S_TKc"/>
    <property type="match status" value="1"/>
</dbReference>
<dbReference type="SMART" id="SM00240">
    <property type="entry name" value="FHA"/>
    <property type="match status" value="1"/>
</dbReference>
<evidence type="ECO:0000313" key="11">
    <source>
        <dbReference type="Proteomes" id="UP000188533"/>
    </source>
</evidence>
<dbReference type="GO" id="GO:0004674">
    <property type="term" value="F:protein serine/threonine kinase activity"/>
    <property type="evidence" value="ECO:0007669"/>
    <property type="project" value="UniProtKB-KW"/>
</dbReference>
<dbReference type="PROSITE" id="PS00107">
    <property type="entry name" value="PROTEIN_KINASE_ATP"/>
    <property type="match status" value="1"/>
</dbReference>
<dbReference type="InterPro" id="IPR008271">
    <property type="entry name" value="Ser/Thr_kinase_AS"/>
</dbReference>
<reference evidence="10 11" key="2">
    <citation type="submission" date="2017-02" db="EMBL/GenBank/DDBJ databases">
        <title>A genome survey and senescence transcriptome analysis in Lentinula edodes.</title>
        <authorList>
            <person name="Sakamoto Y."/>
            <person name="Nakade K."/>
            <person name="Sato S."/>
            <person name="Yoshida Y."/>
            <person name="Miyazaki K."/>
            <person name="Natsume S."/>
            <person name="Konno N."/>
        </authorList>
    </citation>
    <scope>NUCLEOTIDE SEQUENCE [LARGE SCALE GENOMIC DNA]</scope>
    <source>
        <strain evidence="10 11">NBRC 111202</strain>
    </source>
</reference>
<gene>
    <name evidence="10" type="ORF">LENED_006196</name>
</gene>
<keyword evidence="3" id="KW-0808">Transferase</keyword>
<dbReference type="SUPFAM" id="SSF56112">
    <property type="entry name" value="Protein kinase-like (PK-like)"/>
    <property type="match status" value="1"/>
</dbReference>
<keyword evidence="6 7" id="KW-0067">ATP-binding</keyword>
<evidence type="ECO:0000256" key="2">
    <source>
        <dbReference type="ARBA" id="ARBA00022527"/>
    </source>
</evidence>
<evidence type="ECO:0000256" key="6">
    <source>
        <dbReference type="ARBA" id="ARBA00022840"/>
    </source>
</evidence>
<reference evidence="10 11" key="1">
    <citation type="submission" date="2016-08" db="EMBL/GenBank/DDBJ databases">
        <authorList>
            <consortium name="Lentinula edodes genome sequencing consortium"/>
            <person name="Sakamoto Y."/>
            <person name="Nakade K."/>
            <person name="Sato S."/>
            <person name="Yoshida Y."/>
            <person name="Miyazaki K."/>
            <person name="Natsume S."/>
            <person name="Konno N."/>
        </authorList>
    </citation>
    <scope>NUCLEOTIDE SEQUENCE [LARGE SCALE GENOMIC DNA]</scope>
    <source>
        <strain evidence="10 11">NBRC 111202</strain>
    </source>
</reference>
<evidence type="ECO:0000259" key="9">
    <source>
        <dbReference type="PROSITE" id="PS50011"/>
    </source>
</evidence>
<dbReference type="PROSITE" id="PS50006">
    <property type="entry name" value="FHA_DOMAIN"/>
    <property type="match status" value="1"/>
</dbReference>
<evidence type="ECO:0000256" key="5">
    <source>
        <dbReference type="ARBA" id="ARBA00022777"/>
    </source>
</evidence>
<comment type="similarity">
    <text evidence="1">Belongs to the protein kinase superfamily. CAMK Ser/Thr protein kinase family. CHEK2 subfamily.</text>
</comment>
<dbReference type="CDD" id="cd22670">
    <property type="entry name" value="FHA_MEK1-like"/>
    <property type="match status" value="1"/>
</dbReference>
<dbReference type="InterPro" id="IPR011009">
    <property type="entry name" value="Kinase-like_dom_sf"/>
</dbReference>
<sequence>MSAENLLVAYANEARAARYILKDYVNAKLLFCHPPTEVDEKDFNAQTHEISLRRVAGKKKAPVTRVGKDADTFIASAFLPPTLASEPYSKITNLQKSVDICAKLITDRNGHKEVIGLSINRPLTIGRNPERRFALRYIDIHFRLNVLSFYVIPDSSVSGLHCTIFAVRSPSGGVIVSCQDSSKNGIILNGHRIKKASVILMNGDSIRIPDSLTFTCTHVWKDPVEKISVFDPTPPPQPARKHIGHYVVTSQCLGSGSFATVHLALSMDRRCQVACKSIRTKKGHRDELGQVMKEIKILMGLNHPNINRIFDTQEDQHFIHIFLQLCTGGDLFTYINSFTEKDCKMDEDEVKYIMFQLLKGLAYLHDKMISHRDLKPENILLHAPGPYPRIQIADFGLARPKSYQETFNVCGTVSYLPPEGILALDQKHLGYVGMPSDCWSAGIILYIMLSGSHPFDFDAPSDSCNAWFSQCVAESQSISNCSQKYLRGEARLKERIISGEVDFPWPLWSKLVEAKVLVNLLLIHDPAKRATVYKALQSPWITDDLVMLEGAYRSRIIASLSSAEKI</sequence>
<keyword evidence="11" id="KW-1185">Reference proteome</keyword>
<dbReference type="Pfam" id="PF00498">
    <property type="entry name" value="FHA"/>
    <property type="match status" value="1"/>
</dbReference>
<feature type="domain" description="FHA" evidence="8">
    <location>
        <begin position="123"/>
        <end position="193"/>
    </location>
</feature>
<dbReference type="EMBL" id="BDGU01000190">
    <property type="protein sequence ID" value="GAW04409.1"/>
    <property type="molecule type" value="Genomic_DNA"/>
</dbReference>
<name>A0A1Q3EBA6_LENED</name>
<feature type="binding site" evidence="7">
    <location>
        <position position="276"/>
    </location>
    <ligand>
        <name>ATP</name>
        <dbReference type="ChEBI" id="CHEBI:30616"/>
    </ligand>
</feature>
<dbReference type="PROSITE" id="PS00108">
    <property type="entry name" value="PROTEIN_KINASE_ST"/>
    <property type="match status" value="1"/>
</dbReference>
<dbReference type="Pfam" id="PF00069">
    <property type="entry name" value="Pkinase"/>
    <property type="match status" value="1"/>
</dbReference>
<dbReference type="SUPFAM" id="SSF49879">
    <property type="entry name" value="SMAD/FHA domain"/>
    <property type="match status" value="1"/>
</dbReference>
<dbReference type="AlphaFoldDB" id="A0A1Q3EBA6"/>
<evidence type="ECO:0000256" key="4">
    <source>
        <dbReference type="ARBA" id="ARBA00022741"/>
    </source>
</evidence>
<evidence type="ECO:0000256" key="1">
    <source>
        <dbReference type="ARBA" id="ARBA00005575"/>
    </source>
</evidence>
<evidence type="ECO:0000313" key="10">
    <source>
        <dbReference type="EMBL" id="GAW04409.1"/>
    </source>
</evidence>
<dbReference type="InterPro" id="IPR017441">
    <property type="entry name" value="Protein_kinase_ATP_BS"/>
</dbReference>
<dbReference type="Gene3D" id="1.10.510.10">
    <property type="entry name" value="Transferase(Phosphotransferase) domain 1"/>
    <property type="match status" value="1"/>
</dbReference>
<dbReference type="Proteomes" id="UP000188533">
    <property type="component" value="Unassembled WGS sequence"/>
</dbReference>
<dbReference type="InterPro" id="IPR050205">
    <property type="entry name" value="CDPK_Ser/Thr_kinases"/>
</dbReference>
<protein>
    <submittedName>
        <fullName evidence="10">Kinase-like protein</fullName>
    </submittedName>
</protein>
<dbReference type="InterPro" id="IPR008984">
    <property type="entry name" value="SMAD_FHA_dom_sf"/>
</dbReference>
<dbReference type="PANTHER" id="PTHR24349">
    <property type="entry name" value="SERINE/THREONINE-PROTEIN KINASE"/>
    <property type="match status" value="1"/>
</dbReference>
<organism evidence="10 11">
    <name type="scientific">Lentinula edodes</name>
    <name type="common">Shiitake mushroom</name>
    <name type="synonym">Lentinus edodes</name>
    <dbReference type="NCBI Taxonomy" id="5353"/>
    <lineage>
        <taxon>Eukaryota</taxon>
        <taxon>Fungi</taxon>
        <taxon>Dikarya</taxon>
        <taxon>Basidiomycota</taxon>
        <taxon>Agaricomycotina</taxon>
        <taxon>Agaricomycetes</taxon>
        <taxon>Agaricomycetidae</taxon>
        <taxon>Agaricales</taxon>
        <taxon>Marasmiineae</taxon>
        <taxon>Omphalotaceae</taxon>
        <taxon>Lentinula</taxon>
    </lineage>
</organism>
<feature type="domain" description="Protein kinase" evidence="9">
    <location>
        <begin position="247"/>
        <end position="541"/>
    </location>
</feature>
<dbReference type="FunFam" id="1.10.510.10:FF:000571">
    <property type="entry name" value="Maternal embryonic leucine zipper kinase"/>
    <property type="match status" value="1"/>
</dbReference>
<accession>A0A1Q3EBA6</accession>
<dbReference type="GO" id="GO:0005524">
    <property type="term" value="F:ATP binding"/>
    <property type="evidence" value="ECO:0007669"/>
    <property type="project" value="UniProtKB-UniRule"/>
</dbReference>
<evidence type="ECO:0000256" key="3">
    <source>
        <dbReference type="ARBA" id="ARBA00022679"/>
    </source>
</evidence>
<keyword evidence="4 7" id="KW-0547">Nucleotide-binding</keyword>
<dbReference type="InterPro" id="IPR000719">
    <property type="entry name" value="Prot_kinase_dom"/>
</dbReference>
<keyword evidence="2" id="KW-0723">Serine/threonine-protein kinase</keyword>
<dbReference type="STRING" id="5353.A0A1Q3EBA6"/>